<dbReference type="Gramene" id="EFJ05635">
    <property type="protein sequence ID" value="EFJ05635"/>
    <property type="gene ID" value="SELMODRAFT_136850"/>
</dbReference>
<dbReference type="HOGENOM" id="CLU_094777_0_1_1"/>
<dbReference type="OrthoDB" id="5511466at2759"/>
<dbReference type="PANTHER" id="PTHR33879">
    <property type="entry name" value="17.6 KDA CLASS II HEAT SHOCK PROTEIN-RELATED"/>
    <property type="match status" value="1"/>
</dbReference>
<protein>
    <recommendedName>
        <fullName evidence="2">SHSP domain-containing protein</fullName>
    </recommendedName>
</protein>
<gene>
    <name evidence="3" type="ORF">SELMODRAFT_136850</name>
</gene>
<evidence type="ECO:0000313" key="3">
    <source>
        <dbReference type="EMBL" id="EFJ05635.1"/>
    </source>
</evidence>
<dbReference type="Gene3D" id="2.60.40.790">
    <property type="match status" value="1"/>
</dbReference>
<name>D8TCH0_SELML</name>
<dbReference type="FunCoup" id="D8TCH0">
    <property type="interactions" value="254"/>
</dbReference>
<comment type="similarity">
    <text evidence="1">Belongs to the small heat shock protein (HSP20) family.</text>
</comment>
<dbReference type="PROSITE" id="PS01031">
    <property type="entry name" value="SHSP"/>
    <property type="match status" value="1"/>
</dbReference>
<dbReference type="Proteomes" id="UP000001514">
    <property type="component" value="Unassembled WGS sequence"/>
</dbReference>
<feature type="domain" description="SHSP" evidence="2">
    <location>
        <begin position="36"/>
        <end position="140"/>
    </location>
</feature>
<dbReference type="OMA" id="HEAPNCF"/>
<dbReference type="PANTHER" id="PTHR33879:SF3">
    <property type="entry name" value="17.6 KDA CLASS II HEAT SHOCK PROTEIN-RELATED"/>
    <property type="match status" value="1"/>
</dbReference>
<accession>D8TCH0</accession>
<dbReference type="AlphaFoldDB" id="D8TCH0"/>
<reference evidence="3 4" key="1">
    <citation type="journal article" date="2011" name="Science">
        <title>The Selaginella genome identifies genetic changes associated with the evolution of vascular plants.</title>
        <authorList>
            <person name="Banks J.A."/>
            <person name="Nishiyama T."/>
            <person name="Hasebe M."/>
            <person name="Bowman J.L."/>
            <person name="Gribskov M."/>
            <person name="dePamphilis C."/>
            <person name="Albert V.A."/>
            <person name="Aono N."/>
            <person name="Aoyama T."/>
            <person name="Ambrose B.A."/>
            <person name="Ashton N.W."/>
            <person name="Axtell M.J."/>
            <person name="Barker E."/>
            <person name="Barker M.S."/>
            <person name="Bennetzen J.L."/>
            <person name="Bonawitz N.D."/>
            <person name="Chapple C."/>
            <person name="Cheng C."/>
            <person name="Correa L.G."/>
            <person name="Dacre M."/>
            <person name="DeBarry J."/>
            <person name="Dreyer I."/>
            <person name="Elias M."/>
            <person name="Engstrom E.M."/>
            <person name="Estelle M."/>
            <person name="Feng L."/>
            <person name="Finet C."/>
            <person name="Floyd S.K."/>
            <person name="Frommer W.B."/>
            <person name="Fujita T."/>
            <person name="Gramzow L."/>
            <person name="Gutensohn M."/>
            <person name="Harholt J."/>
            <person name="Hattori M."/>
            <person name="Heyl A."/>
            <person name="Hirai T."/>
            <person name="Hiwatashi Y."/>
            <person name="Ishikawa M."/>
            <person name="Iwata M."/>
            <person name="Karol K.G."/>
            <person name="Koehler B."/>
            <person name="Kolukisaoglu U."/>
            <person name="Kubo M."/>
            <person name="Kurata T."/>
            <person name="Lalonde S."/>
            <person name="Li K."/>
            <person name="Li Y."/>
            <person name="Litt A."/>
            <person name="Lyons E."/>
            <person name="Manning G."/>
            <person name="Maruyama T."/>
            <person name="Michael T.P."/>
            <person name="Mikami K."/>
            <person name="Miyazaki S."/>
            <person name="Morinaga S."/>
            <person name="Murata T."/>
            <person name="Mueller-Roeber B."/>
            <person name="Nelson D.R."/>
            <person name="Obara M."/>
            <person name="Oguri Y."/>
            <person name="Olmstead R.G."/>
            <person name="Onodera N."/>
            <person name="Petersen B.L."/>
            <person name="Pils B."/>
            <person name="Prigge M."/>
            <person name="Rensing S.A."/>
            <person name="Riano-Pachon D.M."/>
            <person name="Roberts A.W."/>
            <person name="Sato Y."/>
            <person name="Scheller H.V."/>
            <person name="Schulz B."/>
            <person name="Schulz C."/>
            <person name="Shakirov E.V."/>
            <person name="Shibagaki N."/>
            <person name="Shinohara N."/>
            <person name="Shippen D.E."/>
            <person name="Soerensen I."/>
            <person name="Sotooka R."/>
            <person name="Sugimoto N."/>
            <person name="Sugita M."/>
            <person name="Sumikawa N."/>
            <person name="Tanurdzic M."/>
            <person name="Theissen G."/>
            <person name="Ulvskov P."/>
            <person name="Wakazuki S."/>
            <person name="Weng J.K."/>
            <person name="Willats W.W."/>
            <person name="Wipf D."/>
            <person name="Wolf P.G."/>
            <person name="Yang L."/>
            <person name="Zimmer A.D."/>
            <person name="Zhu Q."/>
            <person name="Mitros T."/>
            <person name="Hellsten U."/>
            <person name="Loque D."/>
            <person name="Otillar R."/>
            <person name="Salamov A."/>
            <person name="Schmutz J."/>
            <person name="Shapiro H."/>
            <person name="Lindquist E."/>
            <person name="Lucas S."/>
            <person name="Rokhsar D."/>
            <person name="Grigoriev I.V."/>
        </authorList>
    </citation>
    <scope>NUCLEOTIDE SEQUENCE [LARGE SCALE GENOMIC DNA]</scope>
</reference>
<evidence type="ECO:0000313" key="4">
    <source>
        <dbReference type="Proteomes" id="UP000001514"/>
    </source>
</evidence>
<keyword evidence="4" id="KW-1185">Reference proteome</keyword>
<dbReference type="eggNOG" id="ENOG502S2PF">
    <property type="taxonomic scope" value="Eukaryota"/>
</dbReference>
<dbReference type="KEGG" id="smo:SELMODRAFT_136850"/>
<sequence length="140" mass="15259">MVVVYDIEAAASAVPSTVTSSKPLKRMPHLFAKVLQLPFRSDKDVEVHETPECYMFAIQHSGLAAEDVRVQVLEIVPGAVKVVVGLLSSSSDENQVDCWRFRLPPTTSPEATRVEYSDEVLLVTVPKIEAGGLDRLVAPA</sequence>
<evidence type="ECO:0000259" key="2">
    <source>
        <dbReference type="PROSITE" id="PS01031"/>
    </source>
</evidence>
<proteinExistence type="inferred from homology"/>
<evidence type="ECO:0000256" key="1">
    <source>
        <dbReference type="PROSITE-ProRule" id="PRU00285"/>
    </source>
</evidence>
<dbReference type="InParanoid" id="D8TCH0"/>
<dbReference type="SUPFAM" id="SSF49764">
    <property type="entry name" value="HSP20-like chaperones"/>
    <property type="match status" value="1"/>
</dbReference>
<dbReference type="EMBL" id="GL377717">
    <property type="protein sequence ID" value="EFJ05635.1"/>
    <property type="molecule type" value="Genomic_DNA"/>
</dbReference>
<organism evidence="4">
    <name type="scientific">Selaginella moellendorffii</name>
    <name type="common">Spikemoss</name>
    <dbReference type="NCBI Taxonomy" id="88036"/>
    <lineage>
        <taxon>Eukaryota</taxon>
        <taxon>Viridiplantae</taxon>
        <taxon>Streptophyta</taxon>
        <taxon>Embryophyta</taxon>
        <taxon>Tracheophyta</taxon>
        <taxon>Lycopodiopsida</taxon>
        <taxon>Selaginellales</taxon>
        <taxon>Selaginellaceae</taxon>
        <taxon>Selaginella</taxon>
    </lineage>
</organism>
<dbReference type="InterPro" id="IPR002068">
    <property type="entry name" value="A-crystallin/Hsp20_dom"/>
</dbReference>
<dbReference type="InterPro" id="IPR008978">
    <property type="entry name" value="HSP20-like_chaperone"/>
</dbReference>